<dbReference type="Proteomes" id="UP001164746">
    <property type="component" value="Chromosome 8"/>
</dbReference>
<evidence type="ECO:0000256" key="11">
    <source>
        <dbReference type="SAM" id="MobiDB-lite"/>
    </source>
</evidence>
<evidence type="ECO:0000256" key="2">
    <source>
        <dbReference type="ARBA" id="ARBA00022448"/>
    </source>
</evidence>
<keyword evidence="6 10" id="KW-0067">ATP-binding</keyword>
<feature type="region of interest" description="Disordered" evidence="11">
    <location>
        <begin position="1"/>
        <end position="24"/>
    </location>
</feature>
<protein>
    <recommendedName>
        <fullName evidence="10">Dynein light intermediate chain</fullName>
    </recommendedName>
</protein>
<sequence length="183" mass="20825">MAPVGEKNDRMNSVTEDPDNDSQNLWNSILTEVQSSSASKLPTSKSVIVLDQGRLGMWALDGDTMHTSLLKYALTEETFENTLVLLVASMTSPWSILDTLEKWASILRHHIDRLRISPEDRRDYDQSLDFHKLKRVVRFYQEYVEPDESTSVTQTSMRRDVNPLHPAAPAVAEEDKVRMPSPP</sequence>
<evidence type="ECO:0000256" key="3">
    <source>
        <dbReference type="ARBA" id="ARBA00022490"/>
    </source>
</evidence>
<comment type="subcellular location">
    <subcellularLocation>
        <location evidence="1 10">Cytoplasm</location>
        <location evidence="1 10">Cytoskeleton</location>
    </subcellularLocation>
</comment>
<evidence type="ECO:0000256" key="10">
    <source>
        <dbReference type="RuleBase" id="RU366047"/>
    </source>
</evidence>
<evidence type="ECO:0000256" key="6">
    <source>
        <dbReference type="ARBA" id="ARBA00022840"/>
    </source>
</evidence>
<gene>
    <name evidence="12" type="ORF">MAR_026182</name>
</gene>
<dbReference type="Pfam" id="PF05783">
    <property type="entry name" value="DLIC"/>
    <property type="match status" value="2"/>
</dbReference>
<dbReference type="InterPro" id="IPR008467">
    <property type="entry name" value="Dynein1_light_intermed_chain"/>
</dbReference>
<feature type="compositionally biased region" description="Polar residues" evidence="11">
    <location>
        <begin position="11"/>
        <end position="24"/>
    </location>
</feature>
<dbReference type="InterPro" id="IPR022780">
    <property type="entry name" value="Dynein_light_int_chain"/>
</dbReference>
<organism evidence="12 13">
    <name type="scientific">Mya arenaria</name>
    <name type="common">Soft-shell clam</name>
    <dbReference type="NCBI Taxonomy" id="6604"/>
    <lineage>
        <taxon>Eukaryota</taxon>
        <taxon>Metazoa</taxon>
        <taxon>Spiralia</taxon>
        <taxon>Lophotrochozoa</taxon>
        <taxon>Mollusca</taxon>
        <taxon>Bivalvia</taxon>
        <taxon>Autobranchia</taxon>
        <taxon>Heteroconchia</taxon>
        <taxon>Euheterodonta</taxon>
        <taxon>Imparidentia</taxon>
        <taxon>Neoheterodontei</taxon>
        <taxon>Myida</taxon>
        <taxon>Myoidea</taxon>
        <taxon>Myidae</taxon>
        <taxon>Mya</taxon>
    </lineage>
</organism>
<dbReference type="PANTHER" id="PTHR12688">
    <property type="entry name" value="DYNEIN LIGHT INTERMEDIATE CHAIN"/>
    <property type="match status" value="1"/>
</dbReference>
<evidence type="ECO:0000313" key="13">
    <source>
        <dbReference type="Proteomes" id="UP001164746"/>
    </source>
</evidence>
<proteinExistence type="inferred from homology"/>
<keyword evidence="4 10" id="KW-0493">Microtubule</keyword>
<keyword evidence="8 10" id="KW-0505">Motor protein</keyword>
<comment type="similarity">
    <text evidence="10">Belongs to the dynein light intermediate chain family.</text>
</comment>
<keyword evidence="2 10" id="KW-0813">Transport</keyword>
<feature type="compositionally biased region" description="Basic and acidic residues" evidence="11">
    <location>
        <begin position="173"/>
        <end position="183"/>
    </location>
</feature>
<evidence type="ECO:0000256" key="8">
    <source>
        <dbReference type="ARBA" id="ARBA00023175"/>
    </source>
</evidence>
<dbReference type="EMBL" id="CP111019">
    <property type="protein sequence ID" value="WAR12002.1"/>
    <property type="molecule type" value="Genomic_DNA"/>
</dbReference>
<keyword evidence="13" id="KW-1185">Reference proteome</keyword>
<accession>A0ABY7ES83</accession>
<feature type="compositionally biased region" description="Basic and acidic residues" evidence="11">
    <location>
        <begin position="1"/>
        <end position="10"/>
    </location>
</feature>
<evidence type="ECO:0000256" key="5">
    <source>
        <dbReference type="ARBA" id="ARBA00022741"/>
    </source>
</evidence>
<name>A0ABY7ES83_MYAAR</name>
<comment type="function">
    <text evidence="10">Acts as one of several non-catalytic accessory components of the cytoplasmic dynein 1 complex that are thought to be involved in linking dynein to cargos and to adapter proteins that regulate dynein function. Cytoplasmic dynein 1 acts as a motor for the intracellular retrograde motility of vesicles and organelles along microtubules. May play a role in binding dynein to membranous organelles or chromosomes.</text>
</comment>
<reference evidence="12" key="1">
    <citation type="submission" date="2022-11" db="EMBL/GenBank/DDBJ databases">
        <title>Centuries of genome instability and evolution in soft-shell clam transmissible cancer (bioRxiv).</title>
        <authorList>
            <person name="Hart S.F.M."/>
            <person name="Yonemitsu M.A."/>
            <person name="Giersch R.M."/>
            <person name="Beal B.F."/>
            <person name="Arriagada G."/>
            <person name="Davis B.W."/>
            <person name="Ostrander E.A."/>
            <person name="Goff S.P."/>
            <person name="Metzger M.J."/>
        </authorList>
    </citation>
    <scope>NUCLEOTIDE SEQUENCE</scope>
    <source>
        <strain evidence="12">MELC-2E11</strain>
        <tissue evidence="12">Siphon/mantle</tissue>
    </source>
</reference>
<keyword evidence="5 10" id="KW-0547">Nucleotide-binding</keyword>
<evidence type="ECO:0000313" key="12">
    <source>
        <dbReference type="EMBL" id="WAR12002.1"/>
    </source>
</evidence>
<evidence type="ECO:0000256" key="1">
    <source>
        <dbReference type="ARBA" id="ARBA00004245"/>
    </source>
</evidence>
<evidence type="ECO:0000256" key="7">
    <source>
        <dbReference type="ARBA" id="ARBA00023017"/>
    </source>
</evidence>
<dbReference type="PANTHER" id="PTHR12688:SF0">
    <property type="entry name" value="DYNEIN LIGHT INTERMEDIATE CHAIN"/>
    <property type="match status" value="1"/>
</dbReference>
<keyword evidence="3 10" id="KW-0963">Cytoplasm</keyword>
<feature type="region of interest" description="Disordered" evidence="11">
    <location>
        <begin position="148"/>
        <end position="183"/>
    </location>
</feature>
<keyword evidence="9 10" id="KW-0206">Cytoskeleton</keyword>
<keyword evidence="7 10" id="KW-0243">Dynein</keyword>
<evidence type="ECO:0000256" key="4">
    <source>
        <dbReference type="ARBA" id="ARBA00022701"/>
    </source>
</evidence>
<comment type="subunit">
    <text evidence="10">Homodimer. The cytoplasmic dynein 1 complex consists of two catalytic heavy chains (HCs) and a number of non-catalytic subunits presented by intermediate chains (ICs).</text>
</comment>
<evidence type="ECO:0000256" key="9">
    <source>
        <dbReference type="ARBA" id="ARBA00023212"/>
    </source>
</evidence>